<organism evidence="1 2">
    <name type="scientific">Novipirellula aureliae</name>
    <dbReference type="NCBI Taxonomy" id="2527966"/>
    <lineage>
        <taxon>Bacteria</taxon>
        <taxon>Pseudomonadati</taxon>
        <taxon>Planctomycetota</taxon>
        <taxon>Planctomycetia</taxon>
        <taxon>Pirellulales</taxon>
        <taxon>Pirellulaceae</taxon>
        <taxon>Novipirellula</taxon>
    </lineage>
</organism>
<comment type="caution">
    <text evidence="1">The sequence shown here is derived from an EMBL/GenBank/DDBJ whole genome shotgun (WGS) entry which is preliminary data.</text>
</comment>
<evidence type="ECO:0000313" key="2">
    <source>
        <dbReference type="Proteomes" id="UP000315471"/>
    </source>
</evidence>
<dbReference type="EMBL" id="SJPY01000001">
    <property type="protein sequence ID" value="TWU45618.1"/>
    <property type="molecule type" value="Genomic_DNA"/>
</dbReference>
<keyword evidence="2" id="KW-1185">Reference proteome</keyword>
<gene>
    <name evidence="1" type="ORF">Q31b_07940</name>
</gene>
<protein>
    <submittedName>
        <fullName evidence="1">Uncharacterized protein</fullName>
    </submittedName>
</protein>
<reference evidence="1 2" key="1">
    <citation type="submission" date="2019-02" db="EMBL/GenBank/DDBJ databases">
        <title>Deep-cultivation of Planctomycetes and their phenomic and genomic characterization uncovers novel biology.</title>
        <authorList>
            <person name="Wiegand S."/>
            <person name="Jogler M."/>
            <person name="Boedeker C."/>
            <person name="Pinto D."/>
            <person name="Vollmers J."/>
            <person name="Rivas-Marin E."/>
            <person name="Kohn T."/>
            <person name="Peeters S.H."/>
            <person name="Heuer A."/>
            <person name="Rast P."/>
            <person name="Oberbeckmann S."/>
            <person name="Bunk B."/>
            <person name="Jeske O."/>
            <person name="Meyerdierks A."/>
            <person name="Storesund J.E."/>
            <person name="Kallscheuer N."/>
            <person name="Luecker S."/>
            <person name="Lage O.M."/>
            <person name="Pohl T."/>
            <person name="Merkel B.J."/>
            <person name="Hornburger P."/>
            <person name="Mueller R.-W."/>
            <person name="Bruemmer F."/>
            <person name="Labrenz M."/>
            <person name="Spormann A.M."/>
            <person name="Op Den Camp H."/>
            <person name="Overmann J."/>
            <person name="Amann R."/>
            <person name="Jetten M.S.M."/>
            <person name="Mascher T."/>
            <person name="Medema M.H."/>
            <person name="Devos D.P."/>
            <person name="Kaster A.-K."/>
            <person name="Ovreas L."/>
            <person name="Rohde M."/>
            <person name="Galperin M.Y."/>
            <person name="Jogler C."/>
        </authorList>
    </citation>
    <scope>NUCLEOTIDE SEQUENCE [LARGE SCALE GENOMIC DNA]</scope>
    <source>
        <strain evidence="1 2">Q31b</strain>
    </source>
</reference>
<dbReference type="Proteomes" id="UP000315471">
    <property type="component" value="Unassembled WGS sequence"/>
</dbReference>
<sequence length="63" mass="7338">MMASMLIRRPGPKVAHPTRLITVVRLEANPLLRFFRFLGKDRCSKTQFVCSDMWQAYLKVIAQ</sequence>
<proteinExistence type="predicted"/>
<accession>A0A5C6E9U8</accession>
<name>A0A5C6E9U8_9BACT</name>
<evidence type="ECO:0000313" key="1">
    <source>
        <dbReference type="EMBL" id="TWU45618.1"/>
    </source>
</evidence>
<dbReference type="AlphaFoldDB" id="A0A5C6E9U8"/>